<comment type="caution">
    <text evidence="2">The sequence shown here is derived from an EMBL/GenBank/DDBJ whole genome shotgun (WGS) entry which is preliminary data.</text>
</comment>
<feature type="region of interest" description="Disordered" evidence="1">
    <location>
        <begin position="1"/>
        <end position="46"/>
    </location>
</feature>
<gene>
    <name evidence="2" type="ORF">LJ757_17675</name>
</gene>
<evidence type="ECO:0000313" key="3">
    <source>
        <dbReference type="Proteomes" id="UP001139158"/>
    </source>
</evidence>
<dbReference type="Proteomes" id="UP001139158">
    <property type="component" value="Unassembled WGS sequence"/>
</dbReference>
<protein>
    <submittedName>
        <fullName evidence="2">Uncharacterized protein</fullName>
    </submittedName>
</protein>
<name>A0A9X1MHC2_9MICC</name>
<evidence type="ECO:0000313" key="2">
    <source>
        <dbReference type="EMBL" id="MCC3299626.1"/>
    </source>
</evidence>
<keyword evidence="3" id="KW-1185">Reference proteome</keyword>
<accession>A0A9X1MHC2</accession>
<dbReference type="AlphaFoldDB" id="A0A9X1MHC2"/>
<feature type="compositionally biased region" description="Basic and acidic residues" evidence="1">
    <location>
        <begin position="1"/>
        <end position="15"/>
    </location>
</feature>
<proteinExistence type="predicted"/>
<organism evidence="2 3">
    <name type="scientific">Arthrobacter caoxuetaonis</name>
    <dbReference type="NCBI Taxonomy" id="2886935"/>
    <lineage>
        <taxon>Bacteria</taxon>
        <taxon>Bacillati</taxon>
        <taxon>Actinomycetota</taxon>
        <taxon>Actinomycetes</taxon>
        <taxon>Micrococcales</taxon>
        <taxon>Micrococcaceae</taxon>
        <taxon>Arthrobacter</taxon>
    </lineage>
</organism>
<sequence length="46" mass="4978">MSTNPHDEERTHNESPAEGDTNVDPGTGQERSQQPAEGEDEDPQGT</sequence>
<dbReference type="EMBL" id="JAJFZV010000019">
    <property type="protein sequence ID" value="MCC3299626.1"/>
    <property type="molecule type" value="Genomic_DNA"/>
</dbReference>
<reference evidence="2" key="1">
    <citation type="submission" date="2021-10" db="EMBL/GenBank/DDBJ databases">
        <title>Novel species in genus Arthrobacter.</title>
        <authorList>
            <person name="Liu Y."/>
        </authorList>
    </citation>
    <scope>NUCLEOTIDE SEQUENCE</scope>
    <source>
        <strain evidence="2">Zg-Y453</strain>
    </source>
</reference>
<evidence type="ECO:0000256" key="1">
    <source>
        <dbReference type="SAM" id="MobiDB-lite"/>
    </source>
</evidence>
<feature type="compositionally biased region" description="Acidic residues" evidence="1">
    <location>
        <begin position="37"/>
        <end position="46"/>
    </location>
</feature>
<dbReference type="RefSeq" id="WP_227897608.1">
    <property type="nucleotide sequence ID" value="NZ_CP099466.1"/>
</dbReference>